<organism evidence="2 3">
    <name type="scientific">Henosepilachna vigintioctopunctata</name>
    <dbReference type="NCBI Taxonomy" id="420089"/>
    <lineage>
        <taxon>Eukaryota</taxon>
        <taxon>Metazoa</taxon>
        <taxon>Ecdysozoa</taxon>
        <taxon>Arthropoda</taxon>
        <taxon>Hexapoda</taxon>
        <taxon>Insecta</taxon>
        <taxon>Pterygota</taxon>
        <taxon>Neoptera</taxon>
        <taxon>Endopterygota</taxon>
        <taxon>Coleoptera</taxon>
        <taxon>Polyphaga</taxon>
        <taxon>Cucujiformia</taxon>
        <taxon>Coccinelloidea</taxon>
        <taxon>Coccinellidae</taxon>
        <taxon>Epilachninae</taxon>
        <taxon>Epilachnini</taxon>
        <taxon>Henosepilachna</taxon>
    </lineage>
</organism>
<name>A0AAW1U417_9CUCU</name>
<feature type="transmembrane region" description="Helical" evidence="1">
    <location>
        <begin position="12"/>
        <end position="32"/>
    </location>
</feature>
<proteinExistence type="predicted"/>
<dbReference type="EMBL" id="JARQZJ010000032">
    <property type="protein sequence ID" value="KAK9874895.1"/>
    <property type="molecule type" value="Genomic_DNA"/>
</dbReference>
<dbReference type="Proteomes" id="UP001431783">
    <property type="component" value="Unassembled WGS sequence"/>
</dbReference>
<comment type="caution">
    <text evidence="2">The sequence shown here is derived from an EMBL/GenBank/DDBJ whole genome shotgun (WGS) entry which is preliminary data.</text>
</comment>
<protein>
    <submittedName>
        <fullName evidence="2">Uncharacterized protein</fullName>
    </submittedName>
</protein>
<evidence type="ECO:0000256" key="1">
    <source>
        <dbReference type="SAM" id="Phobius"/>
    </source>
</evidence>
<keyword evidence="1" id="KW-0472">Membrane</keyword>
<gene>
    <name evidence="2" type="ORF">WA026_005709</name>
</gene>
<reference evidence="2 3" key="1">
    <citation type="submission" date="2023-03" db="EMBL/GenBank/DDBJ databases">
        <title>Genome insight into feeding habits of ladybird beetles.</title>
        <authorList>
            <person name="Li H.-S."/>
            <person name="Huang Y.-H."/>
            <person name="Pang H."/>
        </authorList>
    </citation>
    <scope>NUCLEOTIDE SEQUENCE [LARGE SCALE GENOMIC DNA]</scope>
    <source>
        <strain evidence="2">SYSU_2023b</strain>
        <tissue evidence="2">Whole body</tissue>
    </source>
</reference>
<dbReference type="AlphaFoldDB" id="A0AAW1U417"/>
<keyword evidence="1" id="KW-0812">Transmembrane</keyword>
<evidence type="ECO:0000313" key="3">
    <source>
        <dbReference type="Proteomes" id="UP001431783"/>
    </source>
</evidence>
<keyword evidence="3" id="KW-1185">Reference proteome</keyword>
<evidence type="ECO:0000313" key="2">
    <source>
        <dbReference type="EMBL" id="KAK9874895.1"/>
    </source>
</evidence>
<sequence length="110" mass="12479">MSNSLRRESYKVIVLSVQICIYPYSAALLAAVTKNSPPPRPVQMRETASGHPCLVLGFIYHHLTPSNYVFCSTSLDMLFSSPYEEICDKAKCLYEGDFNEKYYVANIEEN</sequence>
<accession>A0AAW1U417</accession>
<keyword evidence="1" id="KW-1133">Transmembrane helix</keyword>